<feature type="transmembrane region" description="Helical" evidence="1">
    <location>
        <begin position="168"/>
        <end position="187"/>
    </location>
</feature>
<dbReference type="EMBL" id="BAAACG010000008">
    <property type="protein sequence ID" value="GAA0737379.1"/>
    <property type="molecule type" value="Genomic_DNA"/>
</dbReference>
<keyword evidence="1" id="KW-0812">Transmembrane</keyword>
<evidence type="ECO:0008006" key="4">
    <source>
        <dbReference type="Google" id="ProtNLM"/>
    </source>
</evidence>
<reference evidence="3" key="1">
    <citation type="journal article" date="2019" name="Int. J. Syst. Evol. Microbiol.">
        <title>The Global Catalogue of Microorganisms (GCM) 10K type strain sequencing project: providing services to taxonomists for standard genome sequencing and annotation.</title>
        <authorList>
            <consortium name="The Broad Institute Genomics Platform"/>
            <consortium name="The Broad Institute Genome Sequencing Center for Infectious Disease"/>
            <person name="Wu L."/>
            <person name="Ma J."/>
        </authorList>
    </citation>
    <scope>NUCLEOTIDE SEQUENCE [LARGE SCALE GENOMIC DNA]</scope>
    <source>
        <strain evidence="3">JCM 1407</strain>
    </source>
</reference>
<comment type="caution">
    <text evidence="2">The sequence shown here is derived from an EMBL/GenBank/DDBJ whole genome shotgun (WGS) entry which is preliminary data.</text>
</comment>
<dbReference type="RefSeq" id="WP_343760154.1">
    <property type="nucleotide sequence ID" value="NZ_BAAACG010000008.1"/>
</dbReference>
<dbReference type="Proteomes" id="UP001501510">
    <property type="component" value="Unassembled WGS sequence"/>
</dbReference>
<keyword evidence="1" id="KW-0472">Membrane</keyword>
<feature type="transmembrane region" description="Helical" evidence="1">
    <location>
        <begin position="21"/>
        <end position="38"/>
    </location>
</feature>
<proteinExistence type="predicted"/>
<feature type="transmembrane region" description="Helical" evidence="1">
    <location>
        <begin position="50"/>
        <end position="71"/>
    </location>
</feature>
<evidence type="ECO:0000313" key="2">
    <source>
        <dbReference type="EMBL" id="GAA0737379.1"/>
    </source>
</evidence>
<name>A0ABP3UL09_9CLOT</name>
<keyword evidence="1" id="KW-1133">Transmembrane helix</keyword>
<gene>
    <name evidence="2" type="ORF">GCM10008906_13450</name>
</gene>
<accession>A0ABP3UL09</accession>
<keyword evidence="3" id="KW-1185">Reference proteome</keyword>
<feature type="transmembrane region" description="Helical" evidence="1">
    <location>
        <begin position="220"/>
        <end position="238"/>
    </location>
</feature>
<feature type="transmembrane region" description="Helical" evidence="1">
    <location>
        <begin position="92"/>
        <end position="118"/>
    </location>
</feature>
<evidence type="ECO:0000256" key="1">
    <source>
        <dbReference type="SAM" id="Phobius"/>
    </source>
</evidence>
<protein>
    <recommendedName>
        <fullName evidence="4">ABC-2 family transporter protein</fullName>
    </recommendedName>
</protein>
<feature type="transmembrane region" description="Helical" evidence="1">
    <location>
        <begin position="138"/>
        <end position="156"/>
    </location>
</feature>
<evidence type="ECO:0000313" key="3">
    <source>
        <dbReference type="Proteomes" id="UP001501510"/>
    </source>
</evidence>
<organism evidence="2 3">
    <name type="scientific">Clostridium oceanicum</name>
    <dbReference type="NCBI Taxonomy" id="1543"/>
    <lineage>
        <taxon>Bacteria</taxon>
        <taxon>Bacillati</taxon>
        <taxon>Bacillota</taxon>
        <taxon>Clostridia</taxon>
        <taxon>Eubacteriales</taxon>
        <taxon>Clostridiaceae</taxon>
        <taxon>Clostridium</taxon>
    </lineage>
</organism>
<sequence length="243" mass="27747">MERTLKVMTLDAKKSGFFKTIIINVLTLLSMFCLVYAIDKIYKFGANIDIPCMMITVIPYLLIINFSVSLGEEFTNKTDKIVFTGMFKRDEIIVSKLISFCIMSIVMFLLYDIIFIVFNVFIGKNLSEVLTFGNLFKNIYVFLIYSFTLGAFSLLVSSITEKGMFTGIVTYIMYFDVTLLVMSQALYSSKNQLLKTVISNCPFYIANTGFRIQRYTLNQSLIMIVSGIVFLGLTIFVINKKDM</sequence>